<dbReference type="eggNOG" id="ENOG502SWZE">
    <property type="taxonomic scope" value="Eukaryota"/>
</dbReference>
<evidence type="ECO:0000313" key="3">
    <source>
        <dbReference type="Proteomes" id="UP000030748"/>
    </source>
</evidence>
<reference evidence="2 3" key="1">
    <citation type="journal article" date="2013" name="Proc. Natl. Acad. Sci. U.S.A.">
        <title>Fine-scale variation in meiotic recombination in Mimulus inferred from population shotgun sequencing.</title>
        <authorList>
            <person name="Hellsten U."/>
            <person name="Wright K.M."/>
            <person name="Jenkins J."/>
            <person name="Shu S."/>
            <person name="Yuan Y."/>
            <person name="Wessler S.R."/>
            <person name="Schmutz J."/>
            <person name="Willis J.H."/>
            <person name="Rokhsar D.S."/>
        </authorList>
    </citation>
    <scope>NUCLEOTIDE SEQUENCE [LARGE SCALE GENOMIC DNA]</scope>
    <source>
        <strain evidence="3">cv. DUN x IM62</strain>
    </source>
</reference>
<dbReference type="GO" id="GO:0061630">
    <property type="term" value="F:ubiquitin protein ligase activity"/>
    <property type="evidence" value="ECO:0000318"/>
    <property type="project" value="GO_Central"/>
</dbReference>
<dbReference type="SUPFAM" id="SSF57850">
    <property type="entry name" value="RING/U-box"/>
    <property type="match status" value="1"/>
</dbReference>
<dbReference type="AlphaFoldDB" id="A0A022QC09"/>
<dbReference type="Pfam" id="PF13639">
    <property type="entry name" value="zf-RING_2"/>
    <property type="match status" value="1"/>
</dbReference>
<protein>
    <recommendedName>
        <fullName evidence="1">RING-type domain-containing protein</fullName>
    </recommendedName>
</protein>
<sequence length="126" mass="14374">MPDTFLTIFVFELPRNRVEDVADGLLMMEACGICMRASTIGAQITVLPQCGHSFHSHCIVRHLLADNDIKTNKKNSEKNIKKKQKKEVWSLGIEPDVNRTRNLLIWSQTRYHCATDPLVENIDVNP</sequence>
<accession>A0A022QC09</accession>
<keyword evidence="3" id="KW-1185">Reference proteome</keyword>
<feature type="domain" description="RING-type" evidence="1">
    <location>
        <begin position="31"/>
        <end position="116"/>
    </location>
</feature>
<organism evidence="2 3">
    <name type="scientific">Erythranthe guttata</name>
    <name type="common">Yellow monkey flower</name>
    <name type="synonym">Mimulus guttatus</name>
    <dbReference type="NCBI Taxonomy" id="4155"/>
    <lineage>
        <taxon>Eukaryota</taxon>
        <taxon>Viridiplantae</taxon>
        <taxon>Streptophyta</taxon>
        <taxon>Embryophyta</taxon>
        <taxon>Tracheophyta</taxon>
        <taxon>Spermatophyta</taxon>
        <taxon>Magnoliopsida</taxon>
        <taxon>eudicotyledons</taxon>
        <taxon>Gunneridae</taxon>
        <taxon>Pentapetalae</taxon>
        <taxon>asterids</taxon>
        <taxon>lamiids</taxon>
        <taxon>Lamiales</taxon>
        <taxon>Phrymaceae</taxon>
        <taxon>Erythranthe</taxon>
    </lineage>
</organism>
<dbReference type="Gene3D" id="3.30.40.10">
    <property type="entry name" value="Zinc/RING finger domain, C3HC4 (zinc finger)"/>
    <property type="match status" value="1"/>
</dbReference>
<evidence type="ECO:0000259" key="1">
    <source>
        <dbReference type="SMART" id="SM00184"/>
    </source>
</evidence>
<gene>
    <name evidence="2" type="ORF">MIMGU_mgv11b017560mg</name>
</gene>
<dbReference type="Proteomes" id="UP000030748">
    <property type="component" value="Unassembled WGS sequence"/>
</dbReference>
<evidence type="ECO:0000313" key="2">
    <source>
        <dbReference type="EMBL" id="EYU24030.1"/>
    </source>
</evidence>
<proteinExistence type="predicted"/>
<dbReference type="InterPro" id="IPR001841">
    <property type="entry name" value="Znf_RING"/>
</dbReference>
<dbReference type="InterPro" id="IPR013083">
    <property type="entry name" value="Znf_RING/FYVE/PHD"/>
</dbReference>
<dbReference type="EMBL" id="KI632147">
    <property type="protein sequence ID" value="EYU24030.1"/>
    <property type="molecule type" value="Genomic_DNA"/>
</dbReference>
<name>A0A022QC09_ERYGU</name>
<dbReference type="SMART" id="SM00184">
    <property type="entry name" value="RING"/>
    <property type="match status" value="1"/>
</dbReference>
<dbReference type="PhylomeDB" id="A0A022QC09"/>